<dbReference type="PANTHER" id="PTHR34183:SF8">
    <property type="entry name" value="ENDOLYTIC PEPTIDOGLYCAN TRANSGLYCOSYLASE RLPA-RELATED"/>
    <property type="match status" value="1"/>
</dbReference>
<evidence type="ECO:0000256" key="2">
    <source>
        <dbReference type="ARBA" id="ARBA00023316"/>
    </source>
</evidence>
<dbReference type="InterPro" id="IPR009009">
    <property type="entry name" value="RlpA-like_DPBB"/>
</dbReference>
<evidence type="ECO:0000256" key="1">
    <source>
        <dbReference type="ARBA" id="ARBA00023239"/>
    </source>
</evidence>
<comment type="function">
    <text evidence="3">Lytic transglycosylase with a strong preference for naked glycan strands that lack stem peptides.</text>
</comment>
<feature type="region of interest" description="Disordered" evidence="5">
    <location>
        <begin position="21"/>
        <end position="66"/>
    </location>
</feature>
<evidence type="ECO:0000313" key="7">
    <source>
        <dbReference type="EMBL" id="MFC0410351.1"/>
    </source>
</evidence>
<dbReference type="HAMAP" id="MF_02071">
    <property type="entry name" value="RlpA"/>
    <property type="match status" value="1"/>
</dbReference>
<protein>
    <recommendedName>
        <fullName evidence="3">Endolytic peptidoglycan transglycosylase RlpA</fullName>
        <ecNumber evidence="3">4.2.2.-</ecNumber>
    </recommendedName>
</protein>
<dbReference type="CDD" id="cd22268">
    <property type="entry name" value="DPBB_RlpA-like"/>
    <property type="match status" value="1"/>
</dbReference>
<feature type="compositionally biased region" description="Basic residues" evidence="5">
    <location>
        <begin position="41"/>
        <end position="51"/>
    </location>
</feature>
<dbReference type="InterPro" id="IPR012997">
    <property type="entry name" value="RplA"/>
</dbReference>
<keyword evidence="1 3" id="KW-0456">Lyase</keyword>
<evidence type="ECO:0000256" key="4">
    <source>
        <dbReference type="RuleBase" id="RU003495"/>
    </source>
</evidence>
<dbReference type="PANTHER" id="PTHR34183">
    <property type="entry name" value="ENDOLYTIC PEPTIDOGLYCAN TRANSGLYCOSYLASE RLPA"/>
    <property type="match status" value="1"/>
</dbReference>
<sequence length="222" mass="23170">MLGTMLSLCLAQAEDALARGADGHGRPARVAAAHHGTGPAARHRAPSRAAHKSLAAAPRRARVQPGRAARAATVRHAREQHGRASIYSRRFTGRRMADGGRFDPRSDSAASRTLPLGTRARVTNLRNGRTAIVQVRDRGPHTGGRILDVSPGTAERLGMAEAGIAPIRIVALSPVAEAAPAPAASARASAAHISSSRARSARASSGRAATTRRTVHGRPGRY</sequence>
<evidence type="ECO:0000256" key="5">
    <source>
        <dbReference type="SAM" id="MobiDB-lite"/>
    </source>
</evidence>
<comment type="caution">
    <text evidence="7">The sequence shown here is derived from an EMBL/GenBank/DDBJ whole genome shotgun (WGS) entry which is preliminary data.</text>
</comment>
<gene>
    <name evidence="3" type="primary">rlpA</name>
    <name evidence="7" type="ORF">ACFFGY_19015</name>
</gene>
<dbReference type="EMBL" id="JBHLUN010000014">
    <property type="protein sequence ID" value="MFC0410351.1"/>
    <property type="molecule type" value="Genomic_DNA"/>
</dbReference>
<reference evidence="7 8" key="1">
    <citation type="submission" date="2024-09" db="EMBL/GenBank/DDBJ databases">
        <authorList>
            <person name="Sun Q."/>
            <person name="Mori K."/>
        </authorList>
    </citation>
    <scope>NUCLEOTIDE SEQUENCE [LARGE SCALE GENOMIC DNA]</scope>
    <source>
        <strain evidence="7 8">TBRC 5777</strain>
    </source>
</reference>
<dbReference type="NCBIfam" id="TIGR00413">
    <property type="entry name" value="rlpA"/>
    <property type="match status" value="1"/>
</dbReference>
<dbReference type="RefSeq" id="WP_377046100.1">
    <property type="nucleotide sequence ID" value="NZ_JBHLUN010000014.1"/>
</dbReference>
<evidence type="ECO:0000256" key="3">
    <source>
        <dbReference type="HAMAP-Rule" id="MF_02071"/>
    </source>
</evidence>
<proteinExistence type="inferred from homology"/>
<feature type="compositionally biased region" description="Basic residues" evidence="5">
    <location>
        <begin position="213"/>
        <end position="222"/>
    </location>
</feature>
<dbReference type="Gene3D" id="2.40.40.10">
    <property type="entry name" value="RlpA-like domain"/>
    <property type="match status" value="1"/>
</dbReference>
<dbReference type="EC" id="4.2.2.-" evidence="3"/>
<dbReference type="InterPro" id="IPR036908">
    <property type="entry name" value="RlpA-like_sf"/>
</dbReference>
<comment type="similarity">
    <text evidence="3 4">Belongs to the RlpA family.</text>
</comment>
<feature type="domain" description="RlpA-like protein double-psi beta-barrel" evidence="6">
    <location>
        <begin position="80"/>
        <end position="169"/>
    </location>
</feature>
<keyword evidence="2 3" id="KW-0961">Cell wall biogenesis/degradation</keyword>
<dbReference type="Proteomes" id="UP001589865">
    <property type="component" value="Unassembled WGS sequence"/>
</dbReference>
<name>A0ABV6JX95_9PROT</name>
<dbReference type="SUPFAM" id="SSF50685">
    <property type="entry name" value="Barwin-like endoglucanases"/>
    <property type="match status" value="1"/>
</dbReference>
<organism evidence="7 8">
    <name type="scientific">Roseomonas elaeocarpi</name>
    <dbReference type="NCBI Taxonomy" id="907779"/>
    <lineage>
        <taxon>Bacteria</taxon>
        <taxon>Pseudomonadati</taxon>
        <taxon>Pseudomonadota</taxon>
        <taxon>Alphaproteobacteria</taxon>
        <taxon>Acetobacterales</taxon>
        <taxon>Roseomonadaceae</taxon>
        <taxon>Roseomonas</taxon>
    </lineage>
</organism>
<keyword evidence="8" id="KW-1185">Reference proteome</keyword>
<feature type="compositionally biased region" description="Low complexity" evidence="5">
    <location>
        <begin position="190"/>
        <end position="212"/>
    </location>
</feature>
<dbReference type="InterPro" id="IPR034718">
    <property type="entry name" value="RlpA"/>
</dbReference>
<evidence type="ECO:0000313" key="8">
    <source>
        <dbReference type="Proteomes" id="UP001589865"/>
    </source>
</evidence>
<feature type="region of interest" description="Disordered" evidence="5">
    <location>
        <begin position="190"/>
        <end position="222"/>
    </location>
</feature>
<evidence type="ECO:0000259" key="6">
    <source>
        <dbReference type="Pfam" id="PF03330"/>
    </source>
</evidence>
<accession>A0ABV6JX95</accession>
<dbReference type="Pfam" id="PF03330">
    <property type="entry name" value="DPBB_1"/>
    <property type="match status" value="1"/>
</dbReference>